<accession>A0ABZ2KG86</accession>
<gene>
    <name evidence="1" type="ORF">LZC95_05665</name>
</gene>
<reference evidence="1 2" key="1">
    <citation type="submission" date="2021-12" db="EMBL/GenBank/DDBJ databases">
        <title>Discovery of the Pendulisporaceae a myxobacterial family with distinct sporulation behavior and unique specialized metabolism.</title>
        <authorList>
            <person name="Garcia R."/>
            <person name="Popoff A."/>
            <person name="Bader C.D."/>
            <person name="Loehr J."/>
            <person name="Walesch S."/>
            <person name="Walt C."/>
            <person name="Boldt J."/>
            <person name="Bunk B."/>
            <person name="Haeckl F.J.F.P.J."/>
            <person name="Gunesch A.P."/>
            <person name="Birkelbach J."/>
            <person name="Nuebel U."/>
            <person name="Pietschmann T."/>
            <person name="Bach T."/>
            <person name="Mueller R."/>
        </authorList>
    </citation>
    <scope>NUCLEOTIDE SEQUENCE [LARGE SCALE GENOMIC DNA]</scope>
    <source>
        <strain evidence="1 2">MSr12523</strain>
    </source>
</reference>
<sequence>METSLTGSPKPQTDVTALAFSRGEDLPARSELLASRTSLRAGSEVKLDFRPILGEWYNCDEGESGGILRIELMENRGVLQVRAYGANGFGSEAAEPNDWGAIDAVPFAPDVSSREAWAFTATYDFSFLETLIVAYVKLGVLVTTTYNTFRDQSGRTDYWTREFFHLQEQEVAHATHHARP</sequence>
<evidence type="ECO:0000313" key="2">
    <source>
        <dbReference type="Proteomes" id="UP001379533"/>
    </source>
</evidence>
<dbReference type="RefSeq" id="WP_394846939.1">
    <property type="nucleotide sequence ID" value="NZ_CP089982.1"/>
</dbReference>
<dbReference type="Proteomes" id="UP001379533">
    <property type="component" value="Chromosome"/>
</dbReference>
<keyword evidence="2" id="KW-1185">Reference proteome</keyword>
<name>A0ABZ2KG86_9BACT</name>
<dbReference type="EMBL" id="CP089982">
    <property type="protein sequence ID" value="WXA96323.1"/>
    <property type="molecule type" value="Genomic_DNA"/>
</dbReference>
<evidence type="ECO:0000313" key="1">
    <source>
        <dbReference type="EMBL" id="WXA96323.1"/>
    </source>
</evidence>
<proteinExistence type="predicted"/>
<protein>
    <submittedName>
        <fullName evidence="1">Uncharacterized protein</fullName>
    </submittedName>
</protein>
<organism evidence="1 2">
    <name type="scientific">Pendulispora brunnea</name>
    <dbReference type="NCBI Taxonomy" id="2905690"/>
    <lineage>
        <taxon>Bacteria</taxon>
        <taxon>Pseudomonadati</taxon>
        <taxon>Myxococcota</taxon>
        <taxon>Myxococcia</taxon>
        <taxon>Myxococcales</taxon>
        <taxon>Sorangiineae</taxon>
        <taxon>Pendulisporaceae</taxon>
        <taxon>Pendulispora</taxon>
    </lineage>
</organism>